<protein>
    <submittedName>
        <fullName evidence="1">Uncharacterized protein</fullName>
    </submittedName>
</protein>
<evidence type="ECO:0000313" key="2">
    <source>
        <dbReference type="Proteomes" id="UP000003741"/>
    </source>
</evidence>
<gene>
    <name evidence="1" type="ORF">HMPREF1062_03833</name>
</gene>
<accession>I9QEM4</accession>
<comment type="caution">
    <text evidence="1">The sequence shown here is derived from an EMBL/GenBank/DDBJ whole genome shotgun (WGS) entry which is preliminary data.</text>
</comment>
<evidence type="ECO:0000313" key="1">
    <source>
        <dbReference type="EMBL" id="EIY27578.1"/>
    </source>
</evidence>
<dbReference type="PATRIC" id="fig|997874.3.peg.3924"/>
<name>I9QEM4_9BACE</name>
<dbReference type="HOGENOM" id="CLU_2821988_0_0_10"/>
<proteinExistence type="predicted"/>
<sequence length="66" mass="7637">MKHKIKTNLLGLKKWAWRKDLTGFFSLNGKDLTDAQVRTMVEWAISKGYIYDVDIPGDEVIKLLNL</sequence>
<dbReference type="Proteomes" id="UP000003741">
    <property type="component" value="Unassembled WGS sequence"/>
</dbReference>
<organism evidence="1 2">
    <name type="scientific">Bacteroides cellulosilyticus CL02T12C19</name>
    <dbReference type="NCBI Taxonomy" id="997874"/>
    <lineage>
        <taxon>Bacteria</taxon>
        <taxon>Pseudomonadati</taxon>
        <taxon>Bacteroidota</taxon>
        <taxon>Bacteroidia</taxon>
        <taxon>Bacteroidales</taxon>
        <taxon>Bacteroidaceae</taxon>
        <taxon>Bacteroides</taxon>
    </lineage>
</organism>
<dbReference type="EMBL" id="AGXG01000083">
    <property type="protein sequence ID" value="EIY27578.1"/>
    <property type="molecule type" value="Genomic_DNA"/>
</dbReference>
<dbReference type="RefSeq" id="WP_007218075.1">
    <property type="nucleotide sequence ID" value="NZ_JH724088.1"/>
</dbReference>
<dbReference type="AlphaFoldDB" id="I9QEM4"/>
<reference evidence="1 2" key="1">
    <citation type="submission" date="2012-02" db="EMBL/GenBank/DDBJ databases">
        <title>The Genome Sequence of Bacteroides cellulosilyticus CL02T12C19.</title>
        <authorList>
            <consortium name="The Broad Institute Genome Sequencing Platform"/>
            <person name="Earl A."/>
            <person name="Ward D."/>
            <person name="Feldgarden M."/>
            <person name="Gevers D."/>
            <person name="Zitomersky N.L."/>
            <person name="Coyne M.J."/>
            <person name="Comstock L.E."/>
            <person name="Young S.K."/>
            <person name="Zeng Q."/>
            <person name="Gargeya S."/>
            <person name="Fitzgerald M."/>
            <person name="Haas B."/>
            <person name="Abouelleil A."/>
            <person name="Alvarado L."/>
            <person name="Arachchi H.M."/>
            <person name="Berlin A."/>
            <person name="Chapman S.B."/>
            <person name="Gearin G."/>
            <person name="Goldberg J."/>
            <person name="Griggs A."/>
            <person name="Gujja S."/>
            <person name="Hansen M."/>
            <person name="Heiman D."/>
            <person name="Howarth C."/>
            <person name="Larimer J."/>
            <person name="Lui A."/>
            <person name="MacDonald P.J.P."/>
            <person name="McCowen C."/>
            <person name="Montmayeur A."/>
            <person name="Murphy C."/>
            <person name="Neiman D."/>
            <person name="Pearson M."/>
            <person name="Priest M."/>
            <person name="Roberts A."/>
            <person name="Saif S."/>
            <person name="Shea T."/>
            <person name="Sisk P."/>
            <person name="Stolte C."/>
            <person name="Sykes S."/>
            <person name="Wortman J."/>
            <person name="Nusbaum C."/>
            <person name="Birren B."/>
        </authorList>
    </citation>
    <scope>NUCLEOTIDE SEQUENCE [LARGE SCALE GENOMIC DNA]</scope>
    <source>
        <strain evidence="1 2">CL02T12C19</strain>
    </source>
</reference>
<keyword evidence="2" id="KW-1185">Reference proteome</keyword>